<geneLocation type="plasmid" evidence="9 10">
    <name>unnamed</name>
</geneLocation>
<name>A0AB38TJE5_9HYPH</name>
<keyword evidence="3 7" id="KW-0812">Transmembrane</keyword>
<evidence type="ECO:0000256" key="3">
    <source>
        <dbReference type="ARBA" id="ARBA00022692"/>
    </source>
</evidence>
<dbReference type="GO" id="GO:0008324">
    <property type="term" value="F:monoatomic cation transmembrane transporter activity"/>
    <property type="evidence" value="ECO:0007669"/>
    <property type="project" value="InterPro"/>
</dbReference>
<evidence type="ECO:0000256" key="6">
    <source>
        <dbReference type="ARBA" id="ARBA00023136"/>
    </source>
</evidence>
<evidence type="ECO:0000313" key="9">
    <source>
        <dbReference type="EMBL" id="UTU55066.1"/>
    </source>
</evidence>
<evidence type="ECO:0000256" key="7">
    <source>
        <dbReference type="SAM" id="Phobius"/>
    </source>
</evidence>
<keyword evidence="6 7" id="KW-0472">Membrane</keyword>
<feature type="transmembrane region" description="Helical" evidence="7">
    <location>
        <begin position="7"/>
        <end position="24"/>
    </location>
</feature>
<feature type="domain" description="RCK C-terminal" evidence="8">
    <location>
        <begin position="206"/>
        <end position="291"/>
    </location>
</feature>
<dbReference type="PANTHER" id="PTHR43652">
    <property type="entry name" value="BASIC AMINO ACID ANTIPORTER YFCC-RELATED"/>
    <property type="match status" value="1"/>
</dbReference>
<dbReference type="GO" id="GO:0005886">
    <property type="term" value="C:plasma membrane"/>
    <property type="evidence" value="ECO:0007669"/>
    <property type="project" value="TreeGrafter"/>
</dbReference>
<feature type="transmembrane region" description="Helical" evidence="7">
    <location>
        <begin position="567"/>
        <end position="587"/>
    </location>
</feature>
<proteinExistence type="predicted"/>
<dbReference type="SUPFAM" id="SSF116726">
    <property type="entry name" value="TrkA C-terminal domain-like"/>
    <property type="match status" value="2"/>
</dbReference>
<evidence type="ECO:0000256" key="1">
    <source>
        <dbReference type="ARBA" id="ARBA00004141"/>
    </source>
</evidence>
<keyword evidence="5 7" id="KW-1133">Transmembrane helix</keyword>
<keyword evidence="9" id="KW-0614">Plasmid</keyword>
<feature type="transmembrane region" description="Helical" evidence="7">
    <location>
        <begin position="30"/>
        <end position="49"/>
    </location>
</feature>
<sequence length="590" mass="62597">MTTPQILSFAVTFVMMAAFVWGRYRYDLVAAVALLLAVAVGIVPFDEAFSGFSDDIVIIVGSALLVSAGIARSGIMEAAIKRFAPKLSGVRSQLALLVIVVTILSAFVKNIGALAIMIPIAFQFARRSNISPSIFLMPMAFGSLLGGLMTQVGTSPNIVVSRVREELIGTAFTMFDFTPVGAAIAAAGTIFLLFFYWLLPVREKHGGSLNEALDIKNYLTEARIVADSTVLGKTVADLMKLAGGDAIVTSILRNRTMRMTPLPDVVLKVDDILLLEGDPEALDRLVSQGRLSVTGDRGGGDDTTNEMVAIEAVIGESSSLIGWTAQRLALYDRFNVNLLAVSRRGERLDRRLAAVELRLGDVVVLRGSAARMPEILRELGCLPLAERAILLGSVRKGIVPVVVLALAMVATAFGLLPVSVAFFAAAVAIVLFKVIPLRDVYQSLDGPILVMLAVLIPVSDSLRSTGATGVVAGELARLGTLLPASGALTLILVAAMAVTPFLNNAATVLVMAPIAAEFASDLGYRPEPFLMAVAIGAGCDFLTPIGHQCNTLVMGPGGYRFSDYPRLGLPLSFLVVIVAVPMLMIVWPMN</sequence>
<gene>
    <name evidence="9" type="ORF">LRP29_32515</name>
</gene>
<feature type="transmembrane region" description="Helical" evidence="7">
    <location>
        <begin position="478"/>
        <end position="498"/>
    </location>
</feature>
<dbReference type="Pfam" id="PF02080">
    <property type="entry name" value="TrkA_C"/>
    <property type="match status" value="2"/>
</dbReference>
<feature type="transmembrane region" description="Helical" evidence="7">
    <location>
        <begin position="56"/>
        <end position="75"/>
    </location>
</feature>
<dbReference type="Gene3D" id="3.30.70.1450">
    <property type="entry name" value="Regulator of K+ conductance, C-terminal domain"/>
    <property type="match status" value="2"/>
</dbReference>
<dbReference type="CDD" id="cd01115">
    <property type="entry name" value="SLC13_permease"/>
    <property type="match status" value="1"/>
</dbReference>
<dbReference type="PROSITE" id="PS51202">
    <property type="entry name" value="RCK_C"/>
    <property type="match status" value="2"/>
</dbReference>
<evidence type="ECO:0000256" key="4">
    <source>
        <dbReference type="ARBA" id="ARBA00022737"/>
    </source>
</evidence>
<comment type="subcellular location">
    <subcellularLocation>
        <location evidence="1">Membrane</location>
        <topology evidence="1">Multi-pass membrane protein</topology>
    </subcellularLocation>
</comment>
<evidence type="ECO:0000256" key="2">
    <source>
        <dbReference type="ARBA" id="ARBA00022448"/>
    </source>
</evidence>
<evidence type="ECO:0000256" key="5">
    <source>
        <dbReference type="ARBA" id="ARBA00022989"/>
    </source>
</evidence>
<protein>
    <submittedName>
        <fullName evidence="9">SLC13 family permease</fullName>
    </submittedName>
</protein>
<feature type="transmembrane region" description="Helical" evidence="7">
    <location>
        <begin position="95"/>
        <end position="122"/>
    </location>
</feature>
<dbReference type="Pfam" id="PF03600">
    <property type="entry name" value="CitMHS"/>
    <property type="match status" value="1"/>
</dbReference>
<evidence type="ECO:0000313" key="10">
    <source>
        <dbReference type="Proteomes" id="UP001060070"/>
    </source>
</evidence>
<evidence type="ECO:0000259" key="8">
    <source>
        <dbReference type="PROSITE" id="PS51202"/>
    </source>
</evidence>
<dbReference type="Proteomes" id="UP001060070">
    <property type="component" value="Plasmid unnamed"/>
</dbReference>
<dbReference type="EMBL" id="CP088148">
    <property type="protein sequence ID" value="UTU55066.1"/>
    <property type="molecule type" value="Genomic_DNA"/>
</dbReference>
<dbReference type="RefSeq" id="WP_024504640.1">
    <property type="nucleotide sequence ID" value="NZ_CP088148.1"/>
</dbReference>
<dbReference type="InterPro" id="IPR051679">
    <property type="entry name" value="DASS-Related_Transporters"/>
</dbReference>
<dbReference type="InterPro" id="IPR004680">
    <property type="entry name" value="Cit_transptr-like_dom"/>
</dbReference>
<accession>A0AB38TJE5</accession>
<keyword evidence="4" id="KW-0677">Repeat</keyword>
<dbReference type="InterPro" id="IPR036721">
    <property type="entry name" value="RCK_C_sf"/>
</dbReference>
<dbReference type="PANTHER" id="PTHR43652:SF2">
    <property type="entry name" value="BASIC AMINO ACID ANTIPORTER YFCC-RELATED"/>
    <property type="match status" value="1"/>
</dbReference>
<keyword evidence="10" id="KW-1185">Reference proteome</keyword>
<dbReference type="InterPro" id="IPR006037">
    <property type="entry name" value="RCK_C"/>
</dbReference>
<feature type="transmembrane region" description="Helical" evidence="7">
    <location>
        <begin position="174"/>
        <end position="199"/>
    </location>
</feature>
<reference evidence="9 10" key="1">
    <citation type="journal article" date="2022" name="Microbiol. Resour. Announc.">
        <title>Complete Genome Sequence of Mesorhizobium ciceri Strain R30, a Rhizobium Used as a Commercial Inoculant for Chickpea in Argentina.</title>
        <authorList>
            <person name="Foresto E."/>
            <person name="Revale S."/>
            <person name="Primo E."/>
            <person name="Nievas F."/>
            <person name="Carezzano E."/>
            <person name="Puente M."/>
            <person name="Alzari P."/>
            <person name="Mart M."/>
            <person name="Ben-Assaya M."/>
            <person name="Mornico D."/>
            <person name="Santoro M."/>
            <person name="Mart F."/>
            <person name="Giordano W."/>
            <person name="Bogino P."/>
        </authorList>
    </citation>
    <scope>NUCLEOTIDE SEQUENCE [LARGE SCALE GENOMIC DNA]</scope>
    <source>
        <strain evidence="9 10">R30</strain>
    </source>
</reference>
<keyword evidence="2" id="KW-0813">Transport</keyword>
<dbReference type="GO" id="GO:0006813">
    <property type="term" value="P:potassium ion transport"/>
    <property type="evidence" value="ECO:0007669"/>
    <property type="project" value="InterPro"/>
</dbReference>
<organism evidence="9 10">
    <name type="scientific">Mesorhizobium ciceri</name>
    <dbReference type="NCBI Taxonomy" id="39645"/>
    <lineage>
        <taxon>Bacteria</taxon>
        <taxon>Pseudomonadati</taxon>
        <taxon>Pseudomonadota</taxon>
        <taxon>Alphaproteobacteria</taxon>
        <taxon>Hyphomicrobiales</taxon>
        <taxon>Phyllobacteriaceae</taxon>
        <taxon>Mesorhizobium</taxon>
    </lineage>
</organism>
<feature type="domain" description="RCK C-terminal" evidence="8">
    <location>
        <begin position="297"/>
        <end position="382"/>
    </location>
</feature>
<dbReference type="AlphaFoldDB" id="A0AB38TJE5"/>
<feature type="transmembrane region" description="Helical" evidence="7">
    <location>
        <begin position="401"/>
        <end position="434"/>
    </location>
</feature>